<dbReference type="GO" id="GO:0005829">
    <property type="term" value="C:cytosol"/>
    <property type="evidence" value="ECO:0007669"/>
    <property type="project" value="TreeGrafter"/>
</dbReference>
<evidence type="ECO:0000256" key="7">
    <source>
        <dbReference type="ARBA" id="ARBA00023268"/>
    </source>
</evidence>
<dbReference type="EMBL" id="ACJX03000001">
    <property type="protein sequence ID" value="KRT34508.1"/>
    <property type="molecule type" value="Genomic_DNA"/>
</dbReference>
<evidence type="ECO:0000256" key="3">
    <source>
        <dbReference type="ARBA" id="ARBA00007667"/>
    </source>
</evidence>
<keyword evidence="11" id="KW-1185">Reference proteome</keyword>
<evidence type="ECO:0000313" key="11">
    <source>
        <dbReference type="Proteomes" id="UP000005273"/>
    </source>
</evidence>
<dbReference type="Gene3D" id="3.40.140.20">
    <property type="match status" value="2"/>
</dbReference>
<dbReference type="EC" id="2.1.2.3" evidence="8"/>
<keyword evidence="5 8" id="KW-0658">Purine biosynthesis</keyword>
<dbReference type="EC" id="3.5.4.10" evidence="8"/>
<dbReference type="InterPro" id="IPR011607">
    <property type="entry name" value="MGS-like_dom"/>
</dbReference>
<comment type="catalytic activity">
    <reaction evidence="8">
        <text>IMP + H2O = 5-formamido-1-(5-phospho-D-ribosyl)imidazole-4-carboxamide</text>
        <dbReference type="Rhea" id="RHEA:18445"/>
        <dbReference type="ChEBI" id="CHEBI:15377"/>
        <dbReference type="ChEBI" id="CHEBI:58053"/>
        <dbReference type="ChEBI" id="CHEBI:58467"/>
        <dbReference type="EC" id="3.5.4.10"/>
    </reaction>
</comment>
<evidence type="ECO:0000256" key="6">
    <source>
        <dbReference type="ARBA" id="ARBA00022801"/>
    </source>
</evidence>
<dbReference type="InterPro" id="IPR036914">
    <property type="entry name" value="MGS-like_dom_sf"/>
</dbReference>
<comment type="domain">
    <text evidence="8">The IMP cyclohydrolase activity resides in the N-terminal region.</text>
</comment>
<dbReference type="SMART" id="SM00851">
    <property type="entry name" value="MGS"/>
    <property type="match status" value="1"/>
</dbReference>
<gene>
    <name evidence="8" type="primary">purH</name>
    <name evidence="10" type="ORF">HMPREF1705_03299</name>
</gene>
<accession>A0A0T5X7Q2</accession>
<evidence type="ECO:0000256" key="4">
    <source>
        <dbReference type="ARBA" id="ARBA00022679"/>
    </source>
</evidence>
<dbReference type="InterPro" id="IPR024051">
    <property type="entry name" value="AICAR_Tfase_dup_dom_sf"/>
</dbReference>
<dbReference type="PANTHER" id="PTHR11692">
    <property type="entry name" value="BIFUNCTIONAL PURINE BIOSYNTHESIS PROTEIN PURH"/>
    <property type="match status" value="1"/>
</dbReference>
<dbReference type="InterPro" id="IPR002695">
    <property type="entry name" value="PurH-like"/>
</dbReference>
<name>A0A0T5X7Q2_9BACT</name>
<reference evidence="11" key="1">
    <citation type="submission" date="2012-09" db="EMBL/GenBank/DDBJ databases">
        <authorList>
            <person name="Weinstock G."/>
            <person name="Sodergren E."/>
            <person name="Clifton S."/>
            <person name="Fulton L."/>
            <person name="Fulton B."/>
            <person name="Courtney L."/>
            <person name="Fronick C."/>
            <person name="Harrison M."/>
            <person name="Strong C."/>
            <person name="Farmer C."/>
            <person name="Delehaunty K."/>
            <person name="Markovic C."/>
            <person name="Hall O."/>
            <person name="Minx P."/>
            <person name="Tomlinson C."/>
            <person name="Mitreva M."/>
            <person name="Nelson J."/>
            <person name="Hou S."/>
            <person name="Wollam A."/>
            <person name="Pepin K.H."/>
            <person name="Johnson M."/>
            <person name="Bhonagiri V."/>
            <person name="Nash W.E."/>
            <person name="Suruliraj S."/>
            <person name="Warren W."/>
            <person name="Chinwalla A."/>
            <person name="Mardis E.R."/>
            <person name="Wilson R.K."/>
        </authorList>
    </citation>
    <scope>NUCLEOTIDE SEQUENCE [LARGE SCALE GENOMIC DNA]</scope>
    <source>
        <strain evidence="11">OS1</strain>
    </source>
</reference>
<dbReference type="NCBIfam" id="NF002049">
    <property type="entry name" value="PRK00881.1"/>
    <property type="match status" value="1"/>
</dbReference>
<evidence type="ECO:0000313" key="10">
    <source>
        <dbReference type="EMBL" id="KRT34508.1"/>
    </source>
</evidence>
<dbReference type="eggNOG" id="COG0138">
    <property type="taxonomic scope" value="Bacteria"/>
</dbReference>
<dbReference type="PIRSF" id="PIRSF000414">
    <property type="entry name" value="AICARFT_IMPCHas"/>
    <property type="match status" value="1"/>
</dbReference>
<keyword evidence="4 8" id="KW-0808">Transferase</keyword>
<dbReference type="PANTHER" id="PTHR11692:SF0">
    <property type="entry name" value="BIFUNCTIONAL PURINE BIOSYNTHESIS PROTEIN ATIC"/>
    <property type="match status" value="1"/>
</dbReference>
<dbReference type="UniPathway" id="UPA00074">
    <property type="reaction ID" value="UER00133"/>
</dbReference>
<comment type="pathway">
    <text evidence="1 8">Purine metabolism; IMP biosynthesis via de novo pathway; IMP from 5-formamido-1-(5-phospho-D-ribosyl)imidazole-4-carboxamide: step 1/1.</text>
</comment>
<dbReference type="SUPFAM" id="SSF52335">
    <property type="entry name" value="Methylglyoxal synthase-like"/>
    <property type="match status" value="1"/>
</dbReference>
<comment type="similarity">
    <text evidence="3 8">Belongs to the PurH family.</text>
</comment>
<evidence type="ECO:0000256" key="1">
    <source>
        <dbReference type="ARBA" id="ARBA00004844"/>
    </source>
</evidence>
<dbReference type="RefSeq" id="WP_009200614.1">
    <property type="nucleotide sequence ID" value="NZ_ACJX03000001.1"/>
</dbReference>
<dbReference type="Pfam" id="PF02142">
    <property type="entry name" value="MGS"/>
    <property type="match status" value="1"/>
</dbReference>
<sequence>MKDHIKRALISVFDKRGIEKLAKSLHELEYEIVSSSGTAQYLKGQGIPVKEIADLSGYPHILGGRVKTLHPSVLGGILARRDFQMDLADVEKWGIPLIDIVVCNLYPFEEVAKKKAGLGDLIENIDIGGVTLIRAAAKNYRYVTIVTDPDDYEGITEELKTLGNVTIETRQRLALKAFARTATYDSIIHSVLKDAMAEEEVFPRAFPIALIKSMDMKYGENPHQAAALYEDPIKETPFKQLGGGALSYNNILDADGAVKGIKLLSDSIGCVIIKHTTPCGMAIGESLISAYRGALASDPVSAYGGIIGFTREMDEEAALEVATKFYEIIVAPSFAPKALEVFRQKRPNLRLLAFDVSNIDDFRIAKTAFGFLAQEDTLPPEPDFDGGEWIGERRSDLKLDALVAWKAAALAKSNAIALTKDGATIAIASGFTSRVDAVKWAIEHAGEKVRGSVMASDGFFPFSDSVEAAAKAGIALILQPGGSKRDEEVKKACIELGVPMLLTKARTFRH</sequence>
<comment type="pathway">
    <text evidence="2 8">Purine metabolism; IMP biosynthesis via de novo pathway; 5-formamido-1-(5-phospho-D-ribosyl)imidazole-4-carboxamide from 5-amino-1-(5-phospho-D-ribosyl)imidazole-4-carboxamide (10-formyl THF route): step 1/1.</text>
</comment>
<comment type="caution">
    <text evidence="10">The sequence shown here is derived from an EMBL/GenBank/DDBJ whole genome shotgun (WGS) entry which is preliminary data.</text>
</comment>
<dbReference type="GO" id="GO:0006189">
    <property type="term" value="P:'de novo' IMP biosynthetic process"/>
    <property type="evidence" value="ECO:0007669"/>
    <property type="project" value="UniProtKB-UniRule"/>
</dbReference>
<dbReference type="STRING" id="592015.HMPREF1705_03299"/>
<dbReference type="GO" id="GO:0004643">
    <property type="term" value="F:phosphoribosylaminoimidazolecarboxamide formyltransferase activity"/>
    <property type="evidence" value="ECO:0007669"/>
    <property type="project" value="UniProtKB-UniRule"/>
</dbReference>
<protein>
    <recommendedName>
        <fullName evidence="8">Bifunctional purine biosynthesis protein PurH</fullName>
    </recommendedName>
    <domain>
        <recommendedName>
            <fullName evidence="8">Phosphoribosylaminoimidazolecarboxamide formyltransferase</fullName>
            <ecNumber evidence="8">2.1.2.3</ecNumber>
        </recommendedName>
        <alternativeName>
            <fullName evidence="8">AICAR transformylase</fullName>
        </alternativeName>
    </domain>
    <domain>
        <recommendedName>
            <fullName evidence="8">IMP cyclohydrolase</fullName>
            <ecNumber evidence="8">3.5.4.10</ecNumber>
        </recommendedName>
        <alternativeName>
            <fullName evidence="8">ATIC</fullName>
        </alternativeName>
        <alternativeName>
            <fullName evidence="8">IMP synthase</fullName>
        </alternativeName>
        <alternativeName>
            <fullName evidence="8">Inosinicase</fullName>
        </alternativeName>
    </domain>
</protein>
<dbReference type="InterPro" id="IPR016193">
    <property type="entry name" value="Cytidine_deaminase-like"/>
</dbReference>
<evidence type="ECO:0000256" key="8">
    <source>
        <dbReference type="HAMAP-Rule" id="MF_00139"/>
    </source>
</evidence>
<evidence type="ECO:0000259" key="9">
    <source>
        <dbReference type="PROSITE" id="PS51855"/>
    </source>
</evidence>
<dbReference type="Pfam" id="PF01808">
    <property type="entry name" value="AICARFT_IMPCHas"/>
    <property type="match status" value="1"/>
</dbReference>
<dbReference type="Proteomes" id="UP000005273">
    <property type="component" value="Unassembled WGS sequence"/>
</dbReference>
<dbReference type="OrthoDB" id="9802065at2"/>
<dbReference type="Gene3D" id="3.40.50.1380">
    <property type="entry name" value="Methylglyoxal synthase-like domain"/>
    <property type="match status" value="1"/>
</dbReference>
<dbReference type="SUPFAM" id="SSF53927">
    <property type="entry name" value="Cytidine deaminase-like"/>
    <property type="match status" value="1"/>
</dbReference>
<dbReference type="SMART" id="SM00798">
    <property type="entry name" value="AICARFT_IMPCHas"/>
    <property type="match status" value="1"/>
</dbReference>
<dbReference type="FunFam" id="3.40.50.1380:FF:000001">
    <property type="entry name" value="Bifunctional purine biosynthesis protein PurH"/>
    <property type="match status" value="1"/>
</dbReference>
<evidence type="ECO:0000256" key="2">
    <source>
        <dbReference type="ARBA" id="ARBA00004954"/>
    </source>
</evidence>
<dbReference type="AlphaFoldDB" id="A0A0T5X7Q2"/>
<dbReference type="HAMAP" id="MF_00139">
    <property type="entry name" value="PurH"/>
    <property type="match status" value="1"/>
</dbReference>
<proteinExistence type="inferred from homology"/>
<feature type="domain" description="MGS-like" evidence="9">
    <location>
        <begin position="1"/>
        <end position="147"/>
    </location>
</feature>
<dbReference type="PROSITE" id="PS51855">
    <property type="entry name" value="MGS"/>
    <property type="match status" value="1"/>
</dbReference>
<evidence type="ECO:0000256" key="5">
    <source>
        <dbReference type="ARBA" id="ARBA00022755"/>
    </source>
</evidence>
<keyword evidence="7 8" id="KW-0511">Multifunctional enzyme</keyword>
<organism evidence="10 11">
    <name type="scientific">Acetomicrobium hydrogeniformans ATCC BAA-1850</name>
    <dbReference type="NCBI Taxonomy" id="592015"/>
    <lineage>
        <taxon>Bacteria</taxon>
        <taxon>Thermotogati</taxon>
        <taxon>Synergistota</taxon>
        <taxon>Synergistia</taxon>
        <taxon>Synergistales</taxon>
        <taxon>Acetomicrobiaceae</taxon>
        <taxon>Acetomicrobium</taxon>
    </lineage>
</organism>
<dbReference type="CDD" id="cd01421">
    <property type="entry name" value="IMPCH"/>
    <property type="match status" value="1"/>
</dbReference>
<comment type="catalytic activity">
    <reaction evidence="8">
        <text>(6R)-10-formyltetrahydrofolate + 5-amino-1-(5-phospho-beta-D-ribosyl)imidazole-4-carboxamide = 5-formamido-1-(5-phospho-D-ribosyl)imidazole-4-carboxamide + (6S)-5,6,7,8-tetrahydrofolate</text>
        <dbReference type="Rhea" id="RHEA:22192"/>
        <dbReference type="ChEBI" id="CHEBI:57453"/>
        <dbReference type="ChEBI" id="CHEBI:58467"/>
        <dbReference type="ChEBI" id="CHEBI:58475"/>
        <dbReference type="ChEBI" id="CHEBI:195366"/>
        <dbReference type="EC" id="2.1.2.3"/>
    </reaction>
</comment>
<dbReference type="GO" id="GO:0003937">
    <property type="term" value="F:IMP cyclohydrolase activity"/>
    <property type="evidence" value="ECO:0007669"/>
    <property type="project" value="UniProtKB-UniRule"/>
</dbReference>
<keyword evidence="6 8" id="KW-0378">Hydrolase</keyword>